<dbReference type="Proteomes" id="UP000215335">
    <property type="component" value="Unassembled WGS sequence"/>
</dbReference>
<feature type="compositionally biased region" description="Basic and acidic residues" evidence="1">
    <location>
        <begin position="1"/>
        <end position="23"/>
    </location>
</feature>
<keyword evidence="3" id="KW-1185">Reference proteome</keyword>
<feature type="region of interest" description="Disordered" evidence="1">
    <location>
        <begin position="1"/>
        <end position="64"/>
    </location>
</feature>
<evidence type="ECO:0000313" key="2">
    <source>
        <dbReference type="EMBL" id="OXU25002.1"/>
    </source>
</evidence>
<comment type="caution">
    <text evidence="2">The sequence shown here is derived from an EMBL/GenBank/DDBJ whole genome shotgun (WGS) entry which is preliminary data.</text>
</comment>
<name>A0A232F345_9HYME</name>
<dbReference type="EMBL" id="NNAY01001143">
    <property type="protein sequence ID" value="OXU25002.1"/>
    <property type="molecule type" value="Genomic_DNA"/>
</dbReference>
<feature type="compositionally biased region" description="Polar residues" evidence="1">
    <location>
        <begin position="53"/>
        <end position="64"/>
    </location>
</feature>
<feature type="compositionally biased region" description="Polar residues" evidence="1">
    <location>
        <begin position="24"/>
        <end position="40"/>
    </location>
</feature>
<gene>
    <name evidence="2" type="ORF">TSAR_001277</name>
</gene>
<evidence type="ECO:0000256" key="1">
    <source>
        <dbReference type="SAM" id="MobiDB-lite"/>
    </source>
</evidence>
<organism evidence="2 3">
    <name type="scientific">Trichomalopsis sarcophagae</name>
    <dbReference type="NCBI Taxonomy" id="543379"/>
    <lineage>
        <taxon>Eukaryota</taxon>
        <taxon>Metazoa</taxon>
        <taxon>Ecdysozoa</taxon>
        <taxon>Arthropoda</taxon>
        <taxon>Hexapoda</taxon>
        <taxon>Insecta</taxon>
        <taxon>Pterygota</taxon>
        <taxon>Neoptera</taxon>
        <taxon>Endopterygota</taxon>
        <taxon>Hymenoptera</taxon>
        <taxon>Apocrita</taxon>
        <taxon>Proctotrupomorpha</taxon>
        <taxon>Chalcidoidea</taxon>
        <taxon>Pteromalidae</taxon>
        <taxon>Pteromalinae</taxon>
        <taxon>Trichomalopsis</taxon>
    </lineage>
</organism>
<protein>
    <submittedName>
        <fullName evidence="2">Uncharacterized protein</fullName>
    </submittedName>
</protein>
<sequence>MSPSEKEANRILSERELETDCSTHAHTGSRSSLRVNPTRNCSDHPFLSRSRPNRQGYTGGSTVV</sequence>
<evidence type="ECO:0000313" key="3">
    <source>
        <dbReference type="Proteomes" id="UP000215335"/>
    </source>
</evidence>
<reference evidence="2 3" key="1">
    <citation type="journal article" date="2017" name="Curr. Biol.">
        <title>The Evolution of Venom by Co-option of Single-Copy Genes.</title>
        <authorList>
            <person name="Martinson E.O."/>
            <person name="Mrinalini"/>
            <person name="Kelkar Y.D."/>
            <person name="Chang C.H."/>
            <person name="Werren J.H."/>
        </authorList>
    </citation>
    <scope>NUCLEOTIDE SEQUENCE [LARGE SCALE GENOMIC DNA]</scope>
    <source>
        <strain evidence="2 3">Alberta</strain>
        <tissue evidence="2">Whole body</tissue>
    </source>
</reference>
<accession>A0A232F345</accession>
<dbReference type="AlphaFoldDB" id="A0A232F345"/>
<proteinExistence type="predicted"/>